<dbReference type="AlphaFoldDB" id="A0A848MES4"/>
<evidence type="ECO:0000313" key="3">
    <source>
        <dbReference type="EMBL" id="NMO97904.1"/>
    </source>
</evidence>
<feature type="transmembrane region" description="Helical" evidence="2">
    <location>
        <begin position="213"/>
        <end position="236"/>
    </location>
</feature>
<keyword evidence="2" id="KW-1133">Transmembrane helix</keyword>
<gene>
    <name evidence="3" type="ORF">HII30_19265</name>
</gene>
<evidence type="ECO:0000313" key="4">
    <source>
        <dbReference type="Proteomes" id="UP000565468"/>
    </source>
</evidence>
<keyword evidence="2" id="KW-0472">Membrane</keyword>
<feature type="region of interest" description="Disordered" evidence="1">
    <location>
        <begin position="27"/>
        <end position="102"/>
    </location>
</feature>
<feature type="transmembrane region" description="Helical" evidence="2">
    <location>
        <begin position="137"/>
        <end position="160"/>
    </location>
</feature>
<feature type="transmembrane region" description="Helical" evidence="2">
    <location>
        <begin position="274"/>
        <end position="297"/>
    </location>
</feature>
<sequence length="306" mass="33022">MICSICGHENVSGKFCEKCGNRLVAEPEKDTTPEAEEAAASAERVESVESPEHTAAGTADNARHDQEASAGQTYYSPPASVNTKTVHTSASEPGTGPSQTNAYLESAKKNSKMYFQYFVNVLKNPLAAAQRTGSEQLINGIITMVIFALLIPLMTYLSLGEARDYLDRYGSPFVDVVLKPWLWLMLLLGLTAVYTTGAVKLATNTKVDIKEIFARFGTLLVPFIAIVIVGFLLAFMEIGLGGNLLAIGVIGAFFTIPVLIAVDYKRVPGAKLDTLYAILLIYAALLVTVMIIGRSLLSMMNLPFGL</sequence>
<dbReference type="Proteomes" id="UP000565468">
    <property type="component" value="Unassembled WGS sequence"/>
</dbReference>
<name>A0A848MES4_PAELE</name>
<keyword evidence="4" id="KW-1185">Reference proteome</keyword>
<reference evidence="3 4" key="1">
    <citation type="submission" date="2020-04" db="EMBL/GenBank/DDBJ databases">
        <title>Paenibacillus algicola sp. nov., a novel marine bacterium producing alginate lyase.</title>
        <authorList>
            <person name="Huang H."/>
        </authorList>
    </citation>
    <scope>NUCLEOTIDE SEQUENCE [LARGE SCALE GENOMIC DNA]</scope>
    <source>
        <strain evidence="3 4">L7-75</strain>
    </source>
</reference>
<feature type="compositionally biased region" description="Basic and acidic residues" evidence="1">
    <location>
        <begin position="43"/>
        <end position="52"/>
    </location>
</feature>
<evidence type="ECO:0000256" key="1">
    <source>
        <dbReference type="SAM" id="MobiDB-lite"/>
    </source>
</evidence>
<keyword evidence="2" id="KW-0812">Transmembrane</keyword>
<protein>
    <submittedName>
        <fullName evidence="3">Zinc ribbon domain-containing protein</fullName>
    </submittedName>
</protein>
<comment type="caution">
    <text evidence="3">The sequence shown here is derived from an EMBL/GenBank/DDBJ whole genome shotgun (WGS) entry which is preliminary data.</text>
</comment>
<feature type="transmembrane region" description="Helical" evidence="2">
    <location>
        <begin position="242"/>
        <end position="262"/>
    </location>
</feature>
<dbReference type="RefSeq" id="WP_169506674.1">
    <property type="nucleotide sequence ID" value="NZ_JABBPN010000025.1"/>
</dbReference>
<organism evidence="3 4">
    <name type="scientific">Paenibacillus lemnae</name>
    <dbReference type="NCBI Taxonomy" id="1330551"/>
    <lineage>
        <taxon>Bacteria</taxon>
        <taxon>Bacillati</taxon>
        <taxon>Bacillota</taxon>
        <taxon>Bacilli</taxon>
        <taxon>Bacillales</taxon>
        <taxon>Paenibacillaceae</taxon>
        <taxon>Paenibacillus</taxon>
    </lineage>
</organism>
<evidence type="ECO:0000256" key="2">
    <source>
        <dbReference type="SAM" id="Phobius"/>
    </source>
</evidence>
<dbReference type="EMBL" id="JABBPN010000025">
    <property type="protein sequence ID" value="NMO97904.1"/>
    <property type="molecule type" value="Genomic_DNA"/>
</dbReference>
<proteinExistence type="predicted"/>
<accession>A0A848MES4</accession>
<feature type="transmembrane region" description="Helical" evidence="2">
    <location>
        <begin position="180"/>
        <end position="201"/>
    </location>
</feature>
<feature type="compositionally biased region" description="Polar residues" evidence="1">
    <location>
        <begin position="69"/>
        <end position="102"/>
    </location>
</feature>